<dbReference type="eggNOG" id="COG3637">
    <property type="taxonomic scope" value="Bacteria"/>
</dbReference>
<feature type="chain" id="PRO_5003305475" description="Outer membrane protein beta-barrel domain-containing protein" evidence="1">
    <location>
        <begin position="23"/>
        <end position="155"/>
    </location>
</feature>
<accession>F3ZSG5</accession>
<dbReference type="STRING" id="679937.Bcop_1940"/>
<keyword evidence="1" id="KW-0732">Signal</keyword>
<dbReference type="AlphaFoldDB" id="F3ZSG5"/>
<gene>
    <name evidence="2" type="ORF">Bcop_1940</name>
</gene>
<organism evidence="2 3">
    <name type="scientific">Bacteroides coprosuis DSM 18011</name>
    <dbReference type="NCBI Taxonomy" id="679937"/>
    <lineage>
        <taxon>Bacteria</taxon>
        <taxon>Pseudomonadati</taxon>
        <taxon>Bacteroidota</taxon>
        <taxon>Bacteroidia</taxon>
        <taxon>Bacteroidales</taxon>
        <taxon>Bacteroidaceae</taxon>
        <taxon>Bacteroides</taxon>
    </lineage>
</organism>
<dbReference type="EMBL" id="CM001167">
    <property type="protein sequence ID" value="EGJ72117.1"/>
    <property type="molecule type" value="Genomic_DNA"/>
</dbReference>
<sequence>MRQIKKMLLALTLIICSVGVSAQGYKTGVGIRLGYDSGINAKHFLSSDNAIEGIVSFSPKHFQVTGLYEFQRPFPSVDNLNWFLGLGAHLGAIHHNKNDYNNSFLIGVDGIAGLEYVFPTAPFTLGLDWKPTINFTNGYNDYWYAGFALSFRYRF</sequence>
<reference evidence="2 3" key="1">
    <citation type="journal article" date="2011" name="Stand. Genomic Sci.">
        <title>Non-contiguous finished genome sequence of Bacteroides coprosuis type strain (PC139).</title>
        <authorList>
            <person name="Land M."/>
            <person name="Held B."/>
            <person name="Gronow S."/>
            <person name="Abt B."/>
            <person name="Lucas S."/>
            <person name="Del Rio T.G."/>
            <person name="Nolan M."/>
            <person name="Tice H."/>
            <person name="Cheng J.F."/>
            <person name="Pitluck S."/>
            <person name="Liolios K."/>
            <person name="Pagani I."/>
            <person name="Ivanova N."/>
            <person name="Mavromatis K."/>
            <person name="Mikhailova N."/>
            <person name="Pati A."/>
            <person name="Tapia R."/>
            <person name="Han C."/>
            <person name="Goodwin L."/>
            <person name="Chen A."/>
            <person name="Palaniappan K."/>
            <person name="Hauser L."/>
            <person name="Brambilla E.M."/>
            <person name="Rohde M."/>
            <person name="Goker M."/>
            <person name="Detter J.C."/>
            <person name="Woyke T."/>
            <person name="Bristow J."/>
            <person name="Eisen J.A."/>
            <person name="Markowitz V."/>
            <person name="Hugenholtz P."/>
            <person name="Kyrpides N.C."/>
            <person name="Klenk H.P."/>
            <person name="Lapidus A."/>
        </authorList>
    </citation>
    <scope>NUCLEOTIDE SEQUENCE</scope>
    <source>
        <strain evidence="2 3">DSM 18011</strain>
    </source>
</reference>
<evidence type="ECO:0000313" key="2">
    <source>
        <dbReference type="EMBL" id="EGJ72117.1"/>
    </source>
</evidence>
<dbReference type="HOGENOM" id="CLU_133768_0_0_10"/>
<protein>
    <recommendedName>
        <fullName evidence="4">Outer membrane protein beta-barrel domain-containing protein</fullName>
    </recommendedName>
</protein>
<feature type="signal peptide" evidence="1">
    <location>
        <begin position="1"/>
        <end position="22"/>
    </location>
</feature>
<keyword evidence="3" id="KW-1185">Reference proteome</keyword>
<evidence type="ECO:0008006" key="4">
    <source>
        <dbReference type="Google" id="ProtNLM"/>
    </source>
</evidence>
<dbReference type="InterPro" id="IPR011250">
    <property type="entry name" value="OMP/PagP_B-barrel"/>
</dbReference>
<proteinExistence type="predicted"/>
<evidence type="ECO:0000313" key="3">
    <source>
        <dbReference type="Proteomes" id="UP000018439"/>
    </source>
</evidence>
<dbReference type="Proteomes" id="UP000018439">
    <property type="component" value="Chromosome"/>
</dbReference>
<dbReference type="SUPFAM" id="SSF56925">
    <property type="entry name" value="OMPA-like"/>
    <property type="match status" value="1"/>
</dbReference>
<evidence type="ECO:0000256" key="1">
    <source>
        <dbReference type="SAM" id="SignalP"/>
    </source>
</evidence>
<name>F3ZSG5_9BACE</name>